<dbReference type="PANTHER" id="PTHR40447">
    <property type="entry name" value="ANAEROBIC SULFITE REDUCTASE SUBUNIT A"/>
    <property type="match status" value="1"/>
</dbReference>
<sequence>MMDARAIDKGRIVELLDELIEGYEVFAPVMSDDVVLFDQIASGGEARLDFGNSKRLPKEAFFPPSEVMFIYEGGQAEAPASTGDRVLFGARPCDARSFLVLDKVFNTPDYQDAYYVEKRERTYLV</sequence>
<dbReference type="AlphaFoldDB" id="X1MFX3"/>
<proteinExistence type="predicted"/>
<feature type="non-terminal residue" evidence="1">
    <location>
        <position position="125"/>
    </location>
</feature>
<dbReference type="PANTHER" id="PTHR40447:SF1">
    <property type="entry name" value="ANAEROBIC SULFITE REDUCTASE SUBUNIT A"/>
    <property type="match status" value="1"/>
</dbReference>
<reference evidence="1" key="1">
    <citation type="journal article" date="2014" name="Front. Microbiol.">
        <title>High frequency of phylogenetically diverse reductive dehalogenase-homologous genes in deep subseafloor sedimentary metagenomes.</title>
        <authorList>
            <person name="Kawai M."/>
            <person name="Futagami T."/>
            <person name="Toyoda A."/>
            <person name="Takaki Y."/>
            <person name="Nishi S."/>
            <person name="Hori S."/>
            <person name="Arai W."/>
            <person name="Tsubouchi T."/>
            <person name="Morono Y."/>
            <person name="Uchiyama I."/>
            <person name="Ito T."/>
            <person name="Fujiyama A."/>
            <person name="Inagaki F."/>
            <person name="Takami H."/>
        </authorList>
    </citation>
    <scope>NUCLEOTIDE SEQUENCE</scope>
    <source>
        <strain evidence="1">Expedition CK06-06</strain>
    </source>
</reference>
<name>X1MFX3_9ZZZZ</name>
<dbReference type="EMBL" id="BARV01022018">
    <property type="protein sequence ID" value="GAI30183.1"/>
    <property type="molecule type" value="Genomic_DNA"/>
</dbReference>
<accession>X1MFX3</accession>
<protein>
    <submittedName>
        <fullName evidence="1">Uncharacterized protein</fullName>
    </submittedName>
</protein>
<evidence type="ECO:0000313" key="1">
    <source>
        <dbReference type="EMBL" id="GAI30183.1"/>
    </source>
</evidence>
<comment type="caution">
    <text evidence="1">The sequence shown here is derived from an EMBL/GenBank/DDBJ whole genome shotgun (WGS) entry which is preliminary data.</text>
</comment>
<organism evidence="1">
    <name type="scientific">marine sediment metagenome</name>
    <dbReference type="NCBI Taxonomy" id="412755"/>
    <lineage>
        <taxon>unclassified sequences</taxon>
        <taxon>metagenomes</taxon>
        <taxon>ecological metagenomes</taxon>
    </lineage>
</organism>
<gene>
    <name evidence="1" type="ORF">S06H3_36364</name>
</gene>